<comment type="caution">
    <text evidence="2">The sequence shown here is derived from an EMBL/GenBank/DDBJ whole genome shotgun (WGS) entry which is preliminary data.</text>
</comment>
<protein>
    <recommendedName>
        <fullName evidence="4">Mercuric ion transport protein</fullName>
    </recommendedName>
</protein>
<accession>A0A839AAA9</accession>
<evidence type="ECO:0000256" key="1">
    <source>
        <dbReference type="SAM" id="Phobius"/>
    </source>
</evidence>
<feature type="transmembrane region" description="Helical" evidence="1">
    <location>
        <begin position="73"/>
        <end position="90"/>
    </location>
</feature>
<sequence length="104" mass="10806">MARFGFLGGIASLATAACCVLPITFMLLGAGGAWVAVLASAAALSPYVIAISAVVLATAWFLSLRGSAPRRTYALLGGGSLLTALAWIVLLNEEAMNDYLIQWM</sequence>
<keyword evidence="1" id="KW-0472">Membrane</keyword>
<organism evidence="2 3">
    <name type="scientific">Stappia albiluteola</name>
    <dbReference type="NCBI Taxonomy" id="2758565"/>
    <lineage>
        <taxon>Bacteria</taxon>
        <taxon>Pseudomonadati</taxon>
        <taxon>Pseudomonadota</taxon>
        <taxon>Alphaproteobacteria</taxon>
        <taxon>Hyphomicrobiales</taxon>
        <taxon>Stappiaceae</taxon>
        <taxon>Stappia</taxon>
    </lineage>
</organism>
<keyword evidence="3" id="KW-1185">Reference proteome</keyword>
<evidence type="ECO:0008006" key="4">
    <source>
        <dbReference type="Google" id="ProtNLM"/>
    </source>
</evidence>
<feature type="transmembrane region" description="Helical" evidence="1">
    <location>
        <begin position="32"/>
        <end position="61"/>
    </location>
</feature>
<name>A0A839AAA9_9HYPH</name>
<gene>
    <name evidence="2" type="ORF">H2509_02350</name>
</gene>
<reference evidence="2 3" key="1">
    <citation type="submission" date="2020-07" db="EMBL/GenBank/DDBJ databases">
        <title>Stappia sp., F7233, whole genome shotgun sequencing project.</title>
        <authorList>
            <person name="Jiang S."/>
            <person name="Liu Z.W."/>
            <person name="Du Z.J."/>
        </authorList>
    </citation>
    <scope>NUCLEOTIDE SEQUENCE [LARGE SCALE GENOMIC DNA]</scope>
    <source>
        <strain evidence="2 3">F7233</strain>
    </source>
</reference>
<dbReference type="PROSITE" id="PS51257">
    <property type="entry name" value="PROKAR_LIPOPROTEIN"/>
    <property type="match status" value="1"/>
</dbReference>
<keyword evidence="1" id="KW-1133">Transmembrane helix</keyword>
<dbReference type="AlphaFoldDB" id="A0A839AAA9"/>
<evidence type="ECO:0000313" key="2">
    <source>
        <dbReference type="EMBL" id="MBA5775964.1"/>
    </source>
</evidence>
<dbReference type="Proteomes" id="UP000541109">
    <property type="component" value="Unassembled WGS sequence"/>
</dbReference>
<dbReference type="EMBL" id="JACFXV010000031">
    <property type="protein sequence ID" value="MBA5775964.1"/>
    <property type="molecule type" value="Genomic_DNA"/>
</dbReference>
<proteinExistence type="predicted"/>
<keyword evidence="1" id="KW-0812">Transmembrane</keyword>
<evidence type="ECO:0000313" key="3">
    <source>
        <dbReference type="Proteomes" id="UP000541109"/>
    </source>
</evidence>